<organism evidence="3 4">
    <name type="scientific">Polarella glacialis</name>
    <name type="common">Dinoflagellate</name>
    <dbReference type="NCBI Taxonomy" id="89957"/>
    <lineage>
        <taxon>Eukaryota</taxon>
        <taxon>Sar</taxon>
        <taxon>Alveolata</taxon>
        <taxon>Dinophyceae</taxon>
        <taxon>Suessiales</taxon>
        <taxon>Suessiaceae</taxon>
        <taxon>Polarella</taxon>
    </lineage>
</organism>
<dbReference type="AlphaFoldDB" id="A0A813K2T6"/>
<dbReference type="Proteomes" id="UP000626109">
    <property type="component" value="Unassembled WGS sequence"/>
</dbReference>
<evidence type="ECO:0000256" key="1">
    <source>
        <dbReference type="SAM" id="MobiDB-lite"/>
    </source>
</evidence>
<evidence type="ECO:0000313" key="3">
    <source>
        <dbReference type="EMBL" id="CAE8692624.1"/>
    </source>
</evidence>
<feature type="compositionally biased region" description="Polar residues" evidence="1">
    <location>
        <begin position="33"/>
        <end position="47"/>
    </location>
</feature>
<reference evidence="3" key="1">
    <citation type="submission" date="2021-02" db="EMBL/GenBank/DDBJ databases">
        <authorList>
            <person name="Dougan E. K."/>
            <person name="Rhodes N."/>
            <person name="Thang M."/>
            <person name="Chan C."/>
        </authorList>
    </citation>
    <scope>NUCLEOTIDE SEQUENCE</scope>
</reference>
<gene>
    <name evidence="2" type="ORF">PGLA1383_LOCUS54378</name>
    <name evidence="3" type="ORF">PGLA2088_LOCUS27974</name>
</gene>
<feature type="compositionally biased region" description="Basic and acidic residues" evidence="1">
    <location>
        <begin position="13"/>
        <end position="22"/>
    </location>
</feature>
<evidence type="ECO:0008006" key="6">
    <source>
        <dbReference type="Google" id="ProtNLM"/>
    </source>
</evidence>
<keyword evidence="5" id="KW-1185">Reference proteome</keyword>
<evidence type="ECO:0000313" key="5">
    <source>
        <dbReference type="Proteomes" id="UP000654075"/>
    </source>
</evidence>
<feature type="region of interest" description="Disordered" evidence="1">
    <location>
        <begin position="1"/>
        <end position="47"/>
    </location>
</feature>
<feature type="region of interest" description="Disordered" evidence="1">
    <location>
        <begin position="105"/>
        <end position="126"/>
    </location>
</feature>
<proteinExistence type="predicted"/>
<feature type="region of interest" description="Disordered" evidence="1">
    <location>
        <begin position="358"/>
        <end position="390"/>
    </location>
</feature>
<sequence length="390" mass="41831">MAPASNQVAFSRGRPDIRHLEISLETPPLASSRMPSRTPSPLSMQVSDSIPHNEVLKFNKEYANAHCTSSEKETDETDVDPSTPRQRPWVNSSMKLVFRTEERGLPSLQRGWRTPDPSPTRSGRGLPKCASRSFIVDCSDNEEDDSINVLCGQAVEPEPAWARIRTPSPGEDRSSSHRLMLPATQSAPEMCTPFFQLSCLPCASPAWAEHDGNHVLDDHETPTYNGPGSGCCSGSDKGETCLASMGSLGHPYTCAEACKYFLKARGCKDGAACDRCHLCEWKRYDRKLTGDEPILSKWTGGSGGQGGTNPARPSAQGTKNFPVIRGFLTAFPASVIGGAHGVASLEVSVPAAANSDHPAYARGGRARRRAGANRPLPQASGGITAWNASA</sequence>
<name>A0A813K2T6_POLGL</name>
<accession>A0A813K2T6</accession>
<evidence type="ECO:0000313" key="2">
    <source>
        <dbReference type="EMBL" id="CAE8639331.1"/>
    </source>
</evidence>
<comment type="caution">
    <text evidence="3">The sequence shown here is derived from an EMBL/GenBank/DDBJ whole genome shotgun (WGS) entry which is preliminary data.</text>
</comment>
<feature type="region of interest" description="Disordered" evidence="1">
    <location>
        <begin position="66"/>
        <end position="88"/>
    </location>
</feature>
<feature type="region of interest" description="Disordered" evidence="1">
    <location>
        <begin position="295"/>
        <end position="316"/>
    </location>
</feature>
<dbReference type="EMBL" id="CAJNNV010032228">
    <property type="protein sequence ID" value="CAE8639331.1"/>
    <property type="molecule type" value="Genomic_DNA"/>
</dbReference>
<dbReference type="EMBL" id="CAJNNW010027674">
    <property type="protein sequence ID" value="CAE8692624.1"/>
    <property type="molecule type" value="Genomic_DNA"/>
</dbReference>
<protein>
    <recommendedName>
        <fullName evidence="6">C3H1-type domain-containing protein</fullName>
    </recommendedName>
</protein>
<evidence type="ECO:0000313" key="4">
    <source>
        <dbReference type="Proteomes" id="UP000626109"/>
    </source>
</evidence>
<dbReference type="Proteomes" id="UP000654075">
    <property type="component" value="Unassembled WGS sequence"/>
</dbReference>